<dbReference type="InterPro" id="IPR050723">
    <property type="entry name" value="CFA/CMAS"/>
</dbReference>
<accession>A0A5E4X4J6</accession>
<reference evidence="2 3" key="1">
    <citation type="submission" date="2019-08" db="EMBL/GenBank/DDBJ databases">
        <authorList>
            <person name="Peeters C."/>
        </authorList>
    </citation>
    <scope>NUCLEOTIDE SEQUENCE [LARGE SCALE GENOMIC DNA]</scope>
    <source>
        <strain evidence="2 3">LMG 31115</strain>
    </source>
</reference>
<dbReference type="PANTHER" id="PTHR43667:SF2">
    <property type="entry name" value="FATTY ACID C-METHYL TRANSFERASE"/>
    <property type="match status" value="1"/>
</dbReference>
<proteinExistence type="predicted"/>
<keyword evidence="2" id="KW-0808">Transferase</keyword>
<dbReference type="SUPFAM" id="SSF53335">
    <property type="entry name" value="S-adenosyl-L-methionine-dependent methyltransferases"/>
    <property type="match status" value="1"/>
</dbReference>
<dbReference type="GO" id="GO:0102307">
    <property type="term" value="F:erythromycin 3''-o-methyltransferase activity"/>
    <property type="evidence" value="ECO:0007669"/>
    <property type="project" value="UniProtKB-EC"/>
</dbReference>
<organism evidence="2 3">
    <name type="scientific">Pandoraea iniqua</name>
    <dbReference type="NCBI Taxonomy" id="2508288"/>
    <lineage>
        <taxon>Bacteria</taxon>
        <taxon>Pseudomonadati</taxon>
        <taxon>Pseudomonadota</taxon>
        <taxon>Betaproteobacteria</taxon>
        <taxon>Burkholderiales</taxon>
        <taxon>Burkholderiaceae</taxon>
        <taxon>Pandoraea</taxon>
    </lineage>
</organism>
<dbReference type="CDD" id="cd02440">
    <property type="entry name" value="AdoMet_MTases"/>
    <property type="match status" value="1"/>
</dbReference>
<dbReference type="InterPro" id="IPR029063">
    <property type="entry name" value="SAM-dependent_MTases_sf"/>
</dbReference>
<dbReference type="AlphaFoldDB" id="A0A5E4X4J6"/>
<evidence type="ECO:0000313" key="2">
    <source>
        <dbReference type="EMBL" id="VVE31075.1"/>
    </source>
</evidence>
<dbReference type="Pfam" id="PF13649">
    <property type="entry name" value="Methyltransf_25"/>
    <property type="match status" value="1"/>
</dbReference>
<feature type="domain" description="Methyltransferase" evidence="1">
    <location>
        <begin position="60"/>
        <end position="158"/>
    </location>
</feature>
<keyword evidence="2" id="KW-0489">Methyltransferase</keyword>
<evidence type="ECO:0000313" key="3">
    <source>
        <dbReference type="Proteomes" id="UP000333828"/>
    </source>
</evidence>
<name>A0A5E4X4J6_9BURK</name>
<dbReference type="GO" id="GO:0032259">
    <property type="term" value="P:methylation"/>
    <property type="evidence" value="ECO:0007669"/>
    <property type="project" value="UniProtKB-KW"/>
</dbReference>
<protein>
    <submittedName>
        <fullName evidence="2">Erythromycin 3''-O-methyltransferase</fullName>
        <ecNumber evidence="2">2.1.1.254</ecNumber>
    </submittedName>
</protein>
<dbReference type="EC" id="2.1.1.254" evidence="2"/>
<gene>
    <name evidence="2" type="primary">eryG</name>
    <name evidence="2" type="ORF">PIN31115_03632</name>
</gene>
<dbReference type="Gene3D" id="3.40.50.150">
    <property type="entry name" value="Vaccinia Virus protein VP39"/>
    <property type="match status" value="1"/>
</dbReference>
<dbReference type="InterPro" id="IPR041698">
    <property type="entry name" value="Methyltransf_25"/>
</dbReference>
<dbReference type="PANTHER" id="PTHR43667">
    <property type="entry name" value="CYCLOPROPANE-FATTY-ACYL-PHOSPHOLIPID SYNTHASE"/>
    <property type="match status" value="1"/>
</dbReference>
<dbReference type="Proteomes" id="UP000333828">
    <property type="component" value="Unassembled WGS sequence"/>
</dbReference>
<sequence>MNRTMLQDVDHKANQEATIAMFDQHAANYDNTWRAMLPLREAMQLVIGYVFAGLPADAHVLSVGTGTGAEILHLAERNPGWRFTAVEPSGPMFDVFCEKAEAAGIADRCVFHRGYLDTLPPSEPFDAATSLLVSQFVTDPTARQGFFRGIAERLRPGGYLASADLACDMTTDPGQSLLNVWFNMLSVAPEMRERSREMYGRQVAVVPPDVVSEIIASGGFDTPVRCFQSGLIHGWYARQALEA</sequence>
<dbReference type="EMBL" id="CABPSI010000004">
    <property type="protein sequence ID" value="VVE31075.1"/>
    <property type="molecule type" value="Genomic_DNA"/>
</dbReference>
<keyword evidence="3" id="KW-1185">Reference proteome</keyword>
<dbReference type="RefSeq" id="WP_254439620.1">
    <property type="nucleotide sequence ID" value="NZ_CABPSI010000004.1"/>
</dbReference>
<evidence type="ECO:0000259" key="1">
    <source>
        <dbReference type="Pfam" id="PF13649"/>
    </source>
</evidence>